<dbReference type="CDD" id="cd11058">
    <property type="entry name" value="CYP60B-like"/>
    <property type="match status" value="1"/>
</dbReference>
<keyword evidence="5 6" id="KW-0408">Iron</keyword>
<dbReference type="PRINTS" id="PR00385">
    <property type="entry name" value="P450"/>
</dbReference>
<dbReference type="GO" id="GO:0016705">
    <property type="term" value="F:oxidoreductase activity, acting on paired donors, with incorporation or reduction of molecular oxygen"/>
    <property type="evidence" value="ECO:0007669"/>
    <property type="project" value="InterPro"/>
</dbReference>
<dbReference type="AlphaFoldDB" id="A0A9W8YBZ2"/>
<evidence type="ECO:0008006" key="11">
    <source>
        <dbReference type="Google" id="ProtNLM"/>
    </source>
</evidence>
<dbReference type="InterPro" id="IPR050121">
    <property type="entry name" value="Cytochrome_P450_monoxygenase"/>
</dbReference>
<dbReference type="InterPro" id="IPR017972">
    <property type="entry name" value="Cyt_P450_CS"/>
</dbReference>
<protein>
    <recommendedName>
        <fullName evidence="11">Cytochrome P450 monooxygenase</fullName>
    </recommendedName>
</protein>
<keyword evidence="7" id="KW-0560">Oxidoreductase</keyword>
<dbReference type="GO" id="GO:0020037">
    <property type="term" value="F:heme binding"/>
    <property type="evidence" value="ECO:0007669"/>
    <property type="project" value="InterPro"/>
</dbReference>
<keyword evidence="10" id="KW-1185">Reference proteome</keyword>
<evidence type="ECO:0000256" key="6">
    <source>
        <dbReference type="PIRSR" id="PIRSR602401-1"/>
    </source>
</evidence>
<sequence length="451" mass="50278">MQLAMEQVVSLILTLLLARWLARGIYRVYFHPLSRFPGPKFAAFTRIPHLHAIFTGSVHRYVGRLHDQYGDTVRISPDELSFVQPDAWRDIYGHGSKSGQGSPPGKHFQRYGKDPSGIESIVNTPDDAEHSRIRRIFSPAFSDRALTQQAPLFQKYVDQLVQILKDGITENKGEKQFDMVKMYNFTTFDIMGDLAFGESLHMLDSGTYDAWVSMVFSAVKVGVRLGILEGYYPTAAAVTNTLMEKLFAKQIELFNSHSAIRVTKRLEKGRQSEGVDIWDLVLSQQEKGNQGLSRGQMDVNAGLFMLAGTETTATLLSGLTYFLLRNPAAMEKLTDEVRSAFATSEDISMEASAKLPYLNACIKEGLRRYPPVPIGLPHLTPSDGSTVCGQYVPPGMTVAAHHLPIYNSPKVFKDPLSFIPERWTGDEKYASDDRSALQPFSVGSRDCLGKK</sequence>
<feature type="region of interest" description="Disordered" evidence="8">
    <location>
        <begin position="93"/>
        <end position="116"/>
    </location>
</feature>
<keyword evidence="4 6" id="KW-0479">Metal-binding</keyword>
<dbReference type="InterPro" id="IPR001128">
    <property type="entry name" value="Cyt_P450"/>
</dbReference>
<feature type="binding site" description="axial binding residue" evidence="6">
    <location>
        <position position="447"/>
    </location>
    <ligand>
        <name>heme</name>
        <dbReference type="ChEBI" id="CHEBI:30413"/>
    </ligand>
    <ligandPart>
        <name>Fe</name>
        <dbReference type="ChEBI" id="CHEBI:18248"/>
    </ligandPart>
</feature>
<dbReference type="Proteomes" id="UP001140560">
    <property type="component" value="Unassembled WGS sequence"/>
</dbReference>
<dbReference type="GO" id="GO:0005506">
    <property type="term" value="F:iron ion binding"/>
    <property type="evidence" value="ECO:0007669"/>
    <property type="project" value="InterPro"/>
</dbReference>
<dbReference type="PANTHER" id="PTHR24305:SF210">
    <property type="entry name" value="CYTOCHROME P450 MONOOXYGENASE ASQL-RELATED"/>
    <property type="match status" value="1"/>
</dbReference>
<accession>A0A9W8YBZ2</accession>
<reference evidence="9" key="1">
    <citation type="submission" date="2022-10" db="EMBL/GenBank/DDBJ databases">
        <title>Tapping the CABI collections for fungal endophytes: first genome assemblies for Collariella, Neodidymelliopsis, Ascochyta clinopodiicola, Didymella pomorum, Didymosphaeria variabile, Neocosmospora piperis and Neocucurbitaria cava.</title>
        <authorList>
            <person name="Hill R."/>
        </authorList>
    </citation>
    <scope>NUCLEOTIDE SEQUENCE</scope>
    <source>
        <strain evidence="9">IMI 356814</strain>
    </source>
</reference>
<comment type="cofactor">
    <cofactor evidence="1 6">
        <name>heme</name>
        <dbReference type="ChEBI" id="CHEBI:30413"/>
    </cofactor>
</comment>
<proteinExistence type="inferred from homology"/>
<dbReference type="InterPro" id="IPR002401">
    <property type="entry name" value="Cyt_P450_E_grp-I"/>
</dbReference>
<keyword evidence="7" id="KW-0503">Monooxygenase</keyword>
<dbReference type="PANTHER" id="PTHR24305">
    <property type="entry name" value="CYTOCHROME P450"/>
    <property type="match status" value="1"/>
</dbReference>
<evidence type="ECO:0000313" key="9">
    <source>
        <dbReference type="EMBL" id="KAJ4373940.1"/>
    </source>
</evidence>
<evidence type="ECO:0000256" key="8">
    <source>
        <dbReference type="SAM" id="MobiDB-lite"/>
    </source>
</evidence>
<evidence type="ECO:0000256" key="5">
    <source>
        <dbReference type="ARBA" id="ARBA00023004"/>
    </source>
</evidence>
<evidence type="ECO:0000256" key="7">
    <source>
        <dbReference type="RuleBase" id="RU000461"/>
    </source>
</evidence>
<dbReference type="PRINTS" id="PR00463">
    <property type="entry name" value="EP450I"/>
</dbReference>
<dbReference type="EMBL" id="JAPEUY010000004">
    <property type="protein sequence ID" value="KAJ4373940.1"/>
    <property type="molecule type" value="Genomic_DNA"/>
</dbReference>
<gene>
    <name evidence="9" type="ORF">N0V83_002679</name>
</gene>
<dbReference type="Gene3D" id="1.10.630.10">
    <property type="entry name" value="Cytochrome P450"/>
    <property type="match status" value="1"/>
</dbReference>
<dbReference type="SUPFAM" id="SSF48264">
    <property type="entry name" value="Cytochrome P450"/>
    <property type="match status" value="1"/>
</dbReference>
<evidence type="ECO:0000256" key="3">
    <source>
        <dbReference type="ARBA" id="ARBA00022617"/>
    </source>
</evidence>
<organism evidence="9 10">
    <name type="scientific">Neocucurbitaria cava</name>
    <dbReference type="NCBI Taxonomy" id="798079"/>
    <lineage>
        <taxon>Eukaryota</taxon>
        <taxon>Fungi</taxon>
        <taxon>Dikarya</taxon>
        <taxon>Ascomycota</taxon>
        <taxon>Pezizomycotina</taxon>
        <taxon>Dothideomycetes</taxon>
        <taxon>Pleosporomycetidae</taxon>
        <taxon>Pleosporales</taxon>
        <taxon>Pleosporineae</taxon>
        <taxon>Cucurbitariaceae</taxon>
        <taxon>Neocucurbitaria</taxon>
    </lineage>
</organism>
<evidence type="ECO:0000256" key="2">
    <source>
        <dbReference type="ARBA" id="ARBA00010617"/>
    </source>
</evidence>
<name>A0A9W8YBZ2_9PLEO</name>
<dbReference type="GO" id="GO:0004497">
    <property type="term" value="F:monooxygenase activity"/>
    <property type="evidence" value="ECO:0007669"/>
    <property type="project" value="UniProtKB-KW"/>
</dbReference>
<feature type="compositionally biased region" description="Low complexity" evidence="8">
    <location>
        <begin position="93"/>
        <end position="106"/>
    </location>
</feature>
<evidence type="ECO:0000313" key="10">
    <source>
        <dbReference type="Proteomes" id="UP001140560"/>
    </source>
</evidence>
<dbReference type="InterPro" id="IPR036396">
    <property type="entry name" value="Cyt_P450_sf"/>
</dbReference>
<dbReference type="OrthoDB" id="1470350at2759"/>
<comment type="similarity">
    <text evidence="2 7">Belongs to the cytochrome P450 family.</text>
</comment>
<comment type="caution">
    <text evidence="9">The sequence shown here is derived from an EMBL/GenBank/DDBJ whole genome shotgun (WGS) entry which is preliminary data.</text>
</comment>
<keyword evidence="3 6" id="KW-0349">Heme</keyword>
<evidence type="ECO:0000256" key="4">
    <source>
        <dbReference type="ARBA" id="ARBA00022723"/>
    </source>
</evidence>
<dbReference type="Pfam" id="PF00067">
    <property type="entry name" value="p450"/>
    <property type="match status" value="1"/>
</dbReference>
<evidence type="ECO:0000256" key="1">
    <source>
        <dbReference type="ARBA" id="ARBA00001971"/>
    </source>
</evidence>
<dbReference type="PROSITE" id="PS00086">
    <property type="entry name" value="CYTOCHROME_P450"/>
    <property type="match status" value="1"/>
</dbReference>